<sequence length="245" mass="28021">MAREPITLGDKLAPARFKKTGHFDFAVWWRNALFSVLNFALLTAISVLPLWWFLMRPELGKTVLLALLAALVALWFFVDQRPRGTKPHFLLAHDRQGFMHELILKSKTAIIDGSNIYHFGREKGLGAKPLGDVARNLRTQGYRVVCFFDANIFYTLMEHGAFSQNQPHRLALLENIFGLGKNEIYVVPSGVQADGYILETLNHLPISFAVTNDKFRDYANEYRMVMNDGQWRRGVLISNNQIKLQ</sequence>
<evidence type="ECO:0000313" key="3">
    <source>
        <dbReference type="Proteomes" id="UP000198977"/>
    </source>
</evidence>
<dbReference type="STRING" id="74348.SAMN04488523_101497"/>
<keyword evidence="1" id="KW-0812">Transmembrane</keyword>
<evidence type="ECO:0000313" key="2">
    <source>
        <dbReference type="EMBL" id="SFD61420.1"/>
    </source>
</evidence>
<evidence type="ECO:0000256" key="1">
    <source>
        <dbReference type="SAM" id="Phobius"/>
    </source>
</evidence>
<protein>
    <submittedName>
        <fullName evidence="2">Zc3h12a-like Ribonuclease NYN domain-containing protein</fullName>
    </submittedName>
</protein>
<feature type="transmembrane region" description="Helical" evidence="1">
    <location>
        <begin position="59"/>
        <end position="78"/>
    </location>
</feature>
<dbReference type="OrthoDB" id="5196680at2"/>
<dbReference type="Gene3D" id="3.40.50.11980">
    <property type="match status" value="1"/>
</dbReference>
<keyword evidence="1" id="KW-1133">Transmembrane helix</keyword>
<dbReference type="AlphaFoldDB" id="A0A1I1U0N8"/>
<dbReference type="Proteomes" id="UP000198977">
    <property type="component" value="Unassembled WGS sequence"/>
</dbReference>
<feature type="transmembrane region" description="Helical" evidence="1">
    <location>
        <begin position="32"/>
        <end position="53"/>
    </location>
</feature>
<reference evidence="2 3" key="1">
    <citation type="submission" date="2016-10" db="EMBL/GenBank/DDBJ databases">
        <authorList>
            <person name="de Groot N.N."/>
        </authorList>
    </citation>
    <scope>NUCLEOTIDE SEQUENCE [LARGE SCALE GENOMIC DNA]</scope>
    <source>
        <strain evidence="2 3">DSM 11443</strain>
    </source>
</reference>
<accession>A0A1I1U0N8</accession>
<dbReference type="RefSeq" id="WP_093922217.1">
    <property type="nucleotide sequence ID" value="NZ_FOMW01000001.1"/>
</dbReference>
<organism evidence="2 3">
    <name type="scientific">Sulfitobacter brevis</name>
    <dbReference type="NCBI Taxonomy" id="74348"/>
    <lineage>
        <taxon>Bacteria</taxon>
        <taxon>Pseudomonadati</taxon>
        <taxon>Pseudomonadota</taxon>
        <taxon>Alphaproteobacteria</taxon>
        <taxon>Rhodobacterales</taxon>
        <taxon>Roseobacteraceae</taxon>
        <taxon>Sulfitobacter</taxon>
    </lineage>
</organism>
<proteinExistence type="predicted"/>
<gene>
    <name evidence="2" type="ORF">SAMN04488523_101497</name>
</gene>
<name>A0A1I1U0N8_9RHOB</name>
<keyword evidence="1" id="KW-0472">Membrane</keyword>
<dbReference type="EMBL" id="FOMW01000001">
    <property type="protein sequence ID" value="SFD61420.1"/>
    <property type="molecule type" value="Genomic_DNA"/>
</dbReference>
<keyword evidence="3" id="KW-1185">Reference proteome</keyword>